<evidence type="ECO:0000313" key="3">
    <source>
        <dbReference type="Proteomes" id="UP000663829"/>
    </source>
</evidence>
<dbReference type="Proteomes" id="UP000681722">
    <property type="component" value="Unassembled WGS sequence"/>
</dbReference>
<gene>
    <name evidence="1" type="ORF">GPM918_LOCUS42203</name>
    <name evidence="2" type="ORF">SRO942_LOCUS43399</name>
</gene>
<sequence length="210" mass="24568">MALIAEKESPDLIRFINETFEPQEEALRKHGLSFDHNGQNYTVTVVIEDSMKDMKVRMVESGLGGTQCLMCHTQQTDWKDIKKIEEENFFAITRTAEKTMQLYEEMMEKKGAITRRKNDYEVRGGLTTEPLSASDHHYITLTHQYINGTSWFLHIFYHIVANLLLWTVRAEDSHAKPKRAKQTVLKHIEELTKNRVFWKTSKIKVFENGF</sequence>
<name>A0A816AKW0_9BILA</name>
<evidence type="ECO:0000313" key="1">
    <source>
        <dbReference type="EMBL" id="CAF1597599.1"/>
    </source>
</evidence>
<keyword evidence="3" id="KW-1185">Reference proteome</keyword>
<proteinExistence type="predicted"/>
<dbReference type="EMBL" id="CAJNOQ010034994">
    <property type="protein sequence ID" value="CAF1597599.1"/>
    <property type="molecule type" value="Genomic_DNA"/>
</dbReference>
<dbReference type="Proteomes" id="UP000663829">
    <property type="component" value="Unassembled WGS sequence"/>
</dbReference>
<reference evidence="1" key="1">
    <citation type="submission" date="2021-02" db="EMBL/GenBank/DDBJ databases">
        <authorList>
            <person name="Nowell W R."/>
        </authorList>
    </citation>
    <scope>NUCLEOTIDE SEQUENCE</scope>
</reference>
<dbReference type="OrthoDB" id="8193306at2759"/>
<dbReference type="EMBL" id="CAJOBC010101318">
    <property type="protein sequence ID" value="CAF4473046.1"/>
    <property type="molecule type" value="Genomic_DNA"/>
</dbReference>
<comment type="caution">
    <text evidence="1">The sequence shown here is derived from an EMBL/GenBank/DDBJ whole genome shotgun (WGS) entry which is preliminary data.</text>
</comment>
<accession>A0A816AKW0</accession>
<organism evidence="1 3">
    <name type="scientific">Didymodactylos carnosus</name>
    <dbReference type="NCBI Taxonomy" id="1234261"/>
    <lineage>
        <taxon>Eukaryota</taxon>
        <taxon>Metazoa</taxon>
        <taxon>Spiralia</taxon>
        <taxon>Gnathifera</taxon>
        <taxon>Rotifera</taxon>
        <taxon>Eurotatoria</taxon>
        <taxon>Bdelloidea</taxon>
        <taxon>Philodinida</taxon>
        <taxon>Philodinidae</taxon>
        <taxon>Didymodactylos</taxon>
    </lineage>
</organism>
<dbReference type="AlphaFoldDB" id="A0A816AKW0"/>
<protein>
    <submittedName>
        <fullName evidence="1">Uncharacterized protein</fullName>
    </submittedName>
</protein>
<evidence type="ECO:0000313" key="2">
    <source>
        <dbReference type="EMBL" id="CAF4473046.1"/>
    </source>
</evidence>